<keyword evidence="1" id="KW-0472">Membrane</keyword>
<dbReference type="RefSeq" id="WP_184342606.1">
    <property type="nucleotide sequence ID" value="NZ_JACHIG010000010.1"/>
</dbReference>
<dbReference type="Proteomes" id="UP000590740">
    <property type="component" value="Unassembled WGS sequence"/>
</dbReference>
<evidence type="ECO:0000256" key="1">
    <source>
        <dbReference type="SAM" id="Phobius"/>
    </source>
</evidence>
<gene>
    <name evidence="2" type="ORF">HNQ65_004226</name>
</gene>
<organism evidence="2 3">
    <name type="scientific">Prosthecobacter vanneervenii</name>
    <dbReference type="NCBI Taxonomy" id="48466"/>
    <lineage>
        <taxon>Bacteria</taxon>
        <taxon>Pseudomonadati</taxon>
        <taxon>Verrucomicrobiota</taxon>
        <taxon>Verrucomicrobiia</taxon>
        <taxon>Verrucomicrobiales</taxon>
        <taxon>Verrucomicrobiaceae</taxon>
        <taxon>Prosthecobacter</taxon>
    </lineage>
</organism>
<reference evidence="2 3" key="1">
    <citation type="submission" date="2020-08" db="EMBL/GenBank/DDBJ databases">
        <title>Genomic Encyclopedia of Type Strains, Phase IV (KMG-IV): sequencing the most valuable type-strain genomes for metagenomic binning, comparative biology and taxonomic classification.</title>
        <authorList>
            <person name="Goeker M."/>
        </authorList>
    </citation>
    <scope>NUCLEOTIDE SEQUENCE [LARGE SCALE GENOMIC DNA]</scope>
    <source>
        <strain evidence="2 3">DSM 12252</strain>
    </source>
</reference>
<keyword evidence="1" id="KW-0812">Transmembrane</keyword>
<accession>A0A7W7YEB7</accession>
<sequence length="215" mass="23801">MKLRILILAGLALLTAFTAYAGGRWAVLFLIPPVFIPAFLWLLAALWVLLPCRDGGPFWKRWLLRLAALVGCLAFLWLPFFMGDGYYEMGLRAHIRSLFTPELIAELRGTVSKLSDTKDEHGNVRLKATDLPPAVCATAWGAPGGASCSFDEKGGLKSVQLTWGSALIAHHGLVISDEPIPFRGTGFHGGDQDMVYYTEWYYPLHPGAYIYIDEN</sequence>
<keyword evidence="3" id="KW-1185">Reference proteome</keyword>
<dbReference type="AlphaFoldDB" id="A0A7W7YEB7"/>
<proteinExistence type="predicted"/>
<protein>
    <submittedName>
        <fullName evidence="2">Uncharacterized protein</fullName>
    </submittedName>
</protein>
<feature type="transmembrane region" description="Helical" evidence="1">
    <location>
        <begin position="31"/>
        <end position="50"/>
    </location>
</feature>
<keyword evidence="1" id="KW-1133">Transmembrane helix</keyword>
<feature type="transmembrane region" description="Helical" evidence="1">
    <location>
        <begin position="62"/>
        <end position="82"/>
    </location>
</feature>
<dbReference type="EMBL" id="JACHIG010000010">
    <property type="protein sequence ID" value="MBB5034621.1"/>
    <property type="molecule type" value="Genomic_DNA"/>
</dbReference>
<comment type="caution">
    <text evidence="2">The sequence shown here is derived from an EMBL/GenBank/DDBJ whole genome shotgun (WGS) entry which is preliminary data.</text>
</comment>
<evidence type="ECO:0000313" key="3">
    <source>
        <dbReference type="Proteomes" id="UP000590740"/>
    </source>
</evidence>
<evidence type="ECO:0000313" key="2">
    <source>
        <dbReference type="EMBL" id="MBB5034621.1"/>
    </source>
</evidence>
<name>A0A7W7YEB7_9BACT</name>